<evidence type="ECO:0000313" key="3">
    <source>
        <dbReference type="Proteomes" id="UP000660262"/>
    </source>
</evidence>
<dbReference type="Proteomes" id="UP000660262">
    <property type="component" value="Unassembled WGS sequence"/>
</dbReference>
<feature type="compositionally biased region" description="Low complexity" evidence="1">
    <location>
        <begin position="58"/>
        <end position="70"/>
    </location>
</feature>
<feature type="compositionally biased region" description="Polar residues" evidence="1">
    <location>
        <begin position="1"/>
        <end position="12"/>
    </location>
</feature>
<sequence length="150" mass="16614">MSSNAALRQQVAQFEKTVDPSNSSQVAALNDMRKALSDLERTRGVWSNQASTNERDWNAAPASAPSANSSLGSKKQKDPFDPRYNEEYQAYKQYKAKQQQFDEGVGASGEGDRARKLAAKGNSAAASANQQRVKKARDEYFKMRGLEFND</sequence>
<evidence type="ECO:0000313" key="2">
    <source>
        <dbReference type="EMBL" id="GHP11719.1"/>
    </source>
</evidence>
<feature type="compositionally biased region" description="Low complexity" evidence="1">
    <location>
        <begin position="88"/>
        <end position="99"/>
    </location>
</feature>
<reference evidence="2" key="1">
    <citation type="submission" date="2020-10" db="EMBL/GenBank/DDBJ databases">
        <title>Unveiling of a novel bifunctional photoreceptor, Dualchrome1, isolated from a cosmopolitan green alga.</title>
        <authorList>
            <person name="Suzuki S."/>
            <person name="Kawachi M."/>
        </authorList>
    </citation>
    <scope>NUCLEOTIDE SEQUENCE</scope>
    <source>
        <strain evidence="2">NIES 2893</strain>
    </source>
</reference>
<protein>
    <submittedName>
        <fullName evidence="2">Uncharacterized protein</fullName>
    </submittedName>
</protein>
<keyword evidence="3" id="KW-1185">Reference proteome</keyword>
<evidence type="ECO:0000256" key="1">
    <source>
        <dbReference type="SAM" id="MobiDB-lite"/>
    </source>
</evidence>
<dbReference type="EMBL" id="BNJQ01000036">
    <property type="protein sequence ID" value="GHP11719.1"/>
    <property type="molecule type" value="Genomic_DNA"/>
</dbReference>
<feature type="compositionally biased region" description="Low complexity" evidence="1">
    <location>
        <begin position="119"/>
        <end position="131"/>
    </location>
</feature>
<name>A0A830I3V8_9CHLO</name>
<feature type="region of interest" description="Disordered" evidence="1">
    <location>
        <begin position="45"/>
        <end position="133"/>
    </location>
</feature>
<accession>A0A830I3V8</accession>
<gene>
    <name evidence="2" type="ORF">PPROV_001044700</name>
</gene>
<proteinExistence type="predicted"/>
<comment type="caution">
    <text evidence="2">The sequence shown here is derived from an EMBL/GenBank/DDBJ whole genome shotgun (WGS) entry which is preliminary data.</text>
</comment>
<feature type="region of interest" description="Disordered" evidence="1">
    <location>
        <begin position="1"/>
        <end position="26"/>
    </location>
</feature>
<feature type="compositionally biased region" description="Basic and acidic residues" evidence="1">
    <location>
        <begin position="75"/>
        <end position="86"/>
    </location>
</feature>
<organism evidence="2 3">
    <name type="scientific">Pycnococcus provasolii</name>
    <dbReference type="NCBI Taxonomy" id="41880"/>
    <lineage>
        <taxon>Eukaryota</taxon>
        <taxon>Viridiplantae</taxon>
        <taxon>Chlorophyta</taxon>
        <taxon>Pseudoscourfieldiophyceae</taxon>
        <taxon>Pseudoscourfieldiales</taxon>
        <taxon>Pycnococcaceae</taxon>
        <taxon>Pycnococcus</taxon>
    </lineage>
</organism>
<dbReference type="AlphaFoldDB" id="A0A830I3V8"/>